<dbReference type="SUPFAM" id="SSF54373">
    <property type="entry name" value="FAD-linked reductases, C-terminal domain"/>
    <property type="match status" value="1"/>
</dbReference>
<dbReference type="SUPFAM" id="SSF51905">
    <property type="entry name" value="FAD/NAD(P)-binding domain"/>
    <property type="match status" value="1"/>
</dbReference>
<dbReference type="InterPro" id="IPR006076">
    <property type="entry name" value="FAD-dep_OxRdtase"/>
</dbReference>
<feature type="transmembrane region" description="Helical" evidence="12">
    <location>
        <begin position="20"/>
        <end position="40"/>
    </location>
</feature>
<evidence type="ECO:0000256" key="12">
    <source>
        <dbReference type="SAM" id="Phobius"/>
    </source>
</evidence>
<feature type="compositionally biased region" description="Basic and acidic residues" evidence="11">
    <location>
        <begin position="399"/>
        <end position="408"/>
    </location>
</feature>
<comment type="catalytic activity">
    <reaction evidence="10">
        <text>sn-glycerol 3-phosphate + O2 = dihydroxyacetone phosphate + H2O2</text>
        <dbReference type="Rhea" id="RHEA:18369"/>
        <dbReference type="ChEBI" id="CHEBI:15379"/>
        <dbReference type="ChEBI" id="CHEBI:16240"/>
        <dbReference type="ChEBI" id="CHEBI:57597"/>
        <dbReference type="ChEBI" id="CHEBI:57642"/>
        <dbReference type="EC" id="1.1.3.21"/>
    </reaction>
</comment>
<dbReference type="Pfam" id="PF01266">
    <property type="entry name" value="DAO"/>
    <property type="match status" value="1"/>
</dbReference>
<comment type="cofactor">
    <cofactor evidence="1">
        <name>FAD</name>
        <dbReference type="ChEBI" id="CHEBI:57692"/>
    </cofactor>
</comment>
<dbReference type="Gene3D" id="1.10.8.870">
    <property type="entry name" value="Alpha-glycerophosphate oxidase, cap domain"/>
    <property type="match status" value="1"/>
</dbReference>
<evidence type="ECO:0000256" key="9">
    <source>
        <dbReference type="ARBA" id="ARBA00032349"/>
    </source>
</evidence>
<dbReference type="GO" id="GO:0004369">
    <property type="term" value="F:glycerol-3-phosphate oxidase activity"/>
    <property type="evidence" value="ECO:0007669"/>
    <property type="project" value="UniProtKB-EC"/>
</dbReference>
<name>A0A9X8T1E9_STREQ</name>
<dbReference type="GO" id="GO:0006071">
    <property type="term" value="P:glycerol metabolic process"/>
    <property type="evidence" value="ECO:0007669"/>
    <property type="project" value="UniProtKB-KW"/>
</dbReference>
<dbReference type="PANTHER" id="PTHR11985">
    <property type="entry name" value="GLYCEROL-3-PHOSPHATE DEHYDROGENASE"/>
    <property type="match status" value="1"/>
</dbReference>
<dbReference type="InterPro" id="IPR038299">
    <property type="entry name" value="DAO_C_sf"/>
</dbReference>
<dbReference type="EC" id="1.1.3.21" evidence="3"/>
<feature type="region of interest" description="Disordered" evidence="11">
    <location>
        <begin position="399"/>
        <end position="418"/>
    </location>
</feature>
<keyword evidence="6" id="KW-0319">Glycerol metabolism</keyword>
<dbReference type="InterPro" id="IPR000447">
    <property type="entry name" value="G3P_DH_FAD-dep"/>
</dbReference>
<proteinExistence type="inferred from homology"/>
<protein>
    <recommendedName>
        <fullName evidence="4">Alpha-glycerophosphate oxidase</fullName>
        <ecNumber evidence="3">1.1.3.21</ecNumber>
    </recommendedName>
    <alternativeName>
        <fullName evidence="9">Glycerol-3-phosphate oxidase</fullName>
    </alternativeName>
</protein>
<evidence type="ECO:0000313" key="15">
    <source>
        <dbReference type="EMBL" id="SQF67546.1"/>
    </source>
</evidence>
<dbReference type="PRINTS" id="PR01001">
    <property type="entry name" value="FADG3PDH"/>
</dbReference>
<reference evidence="15 16" key="1">
    <citation type="submission" date="2018-06" db="EMBL/GenBank/DDBJ databases">
        <authorList>
            <consortium name="Pathogen Informatics"/>
            <person name="Doyle S."/>
        </authorList>
    </citation>
    <scope>NUCLEOTIDE SEQUENCE [LARGE SCALE GENOMIC DNA]</scope>
    <source>
        <strain evidence="15 16">NCTC6179</strain>
    </source>
</reference>
<keyword evidence="7" id="KW-0274">FAD</keyword>
<evidence type="ECO:0000256" key="6">
    <source>
        <dbReference type="ARBA" id="ARBA00022798"/>
    </source>
</evidence>
<dbReference type="Gene3D" id="3.50.50.60">
    <property type="entry name" value="FAD/NAD(P)-binding domain"/>
    <property type="match status" value="2"/>
</dbReference>
<evidence type="ECO:0000256" key="4">
    <source>
        <dbReference type="ARBA" id="ARBA00021658"/>
    </source>
</evidence>
<dbReference type="AlphaFoldDB" id="A0A9X8T1E9"/>
<evidence type="ECO:0000256" key="3">
    <source>
        <dbReference type="ARBA" id="ARBA00013104"/>
    </source>
</evidence>
<dbReference type="RefSeq" id="WP_111717373.1">
    <property type="nucleotide sequence ID" value="NZ_LR134316.1"/>
</dbReference>
<dbReference type="Pfam" id="PF16901">
    <property type="entry name" value="DAO_C"/>
    <property type="match status" value="1"/>
</dbReference>
<comment type="similarity">
    <text evidence="2">Belongs to the FAD-dependent glycerol-3-phosphate dehydrogenase family.</text>
</comment>
<evidence type="ECO:0000256" key="2">
    <source>
        <dbReference type="ARBA" id="ARBA00007330"/>
    </source>
</evidence>
<dbReference type="NCBIfam" id="NF033461">
    <property type="entry name" value="glycerol3P_ox_1"/>
    <property type="match status" value="1"/>
</dbReference>
<feature type="domain" description="FAD dependent oxidoreductase" evidence="13">
    <location>
        <begin position="21"/>
        <end position="351"/>
    </location>
</feature>
<dbReference type="GO" id="GO:0004368">
    <property type="term" value="F:glycerol-3-phosphate dehydrogenase (quinone) activity"/>
    <property type="evidence" value="ECO:0007669"/>
    <property type="project" value="InterPro"/>
</dbReference>
<dbReference type="InterPro" id="IPR031656">
    <property type="entry name" value="DAO_C"/>
</dbReference>
<evidence type="ECO:0000256" key="10">
    <source>
        <dbReference type="ARBA" id="ARBA00049503"/>
    </source>
</evidence>
<organism evidence="15 16">
    <name type="scientific">Streptococcus dysgalactiae subsp. equisimilis</name>
    <name type="common">Streptococcus equisimilis</name>
    <dbReference type="NCBI Taxonomy" id="119602"/>
    <lineage>
        <taxon>Bacteria</taxon>
        <taxon>Bacillati</taxon>
        <taxon>Bacillota</taxon>
        <taxon>Bacilli</taxon>
        <taxon>Lactobacillales</taxon>
        <taxon>Streptococcaceae</taxon>
        <taxon>Streptococcus</taxon>
    </lineage>
</organism>
<dbReference type="PROSITE" id="PS00977">
    <property type="entry name" value="FAD_G3PDH_1"/>
    <property type="match status" value="1"/>
</dbReference>
<evidence type="ECO:0000256" key="11">
    <source>
        <dbReference type="SAM" id="MobiDB-lite"/>
    </source>
</evidence>
<accession>A0A9X8T1E9</accession>
<dbReference type="Proteomes" id="UP000249571">
    <property type="component" value="Chromosome 1"/>
</dbReference>
<evidence type="ECO:0000256" key="7">
    <source>
        <dbReference type="ARBA" id="ARBA00022827"/>
    </source>
</evidence>
<evidence type="ECO:0000256" key="8">
    <source>
        <dbReference type="ARBA" id="ARBA00023002"/>
    </source>
</evidence>
<dbReference type="GO" id="GO:0046168">
    <property type="term" value="P:glycerol-3-phosphate catabolic process"/>
    <property type="evidence" value="ECO:0007669"/>
    <property type="project" value="TreeGrafter"/>
</dbReference>
<evidence type="ECO:0000256" key="1">
    <source>
        <dbReference type="ARBA" id="ARBA00001974"/>
    </source>
</evidence>
<keyword evidence="12" id="KW-0472">Membrane</keyword>
<gene>
    <name evidence="15" type="primary">glpO</name>
    <name evidence="15" type="ORF">NCTC6179_01750</name>
</gene>
<dbReference type="Gene3D" id="3.30.9.10">
    <property type="entry name" value="D-Amino Acid Oxidase, subunit A, domain 2"/>
    <property type="match status" value="1"/>
</dbReference>
<dbReference type="PANTHER" id="PTHR11985:SF35">
    <property type="entry name" value="ANAEROBIC GLYCEROL-3-PHOSPHATE DEHYDROGENASE SUBUNIT A"/>
    <property type="match status" value="1"/>
</dbReference>
<keyword evidence="12" id="KW-0812">Transmembrane</keyword>
<feature type="domain" description="Alpha-glycerophosphate oxidase C-terminal" evidence="14">
    <location>
        <begin position="466"/>
        <end position="586"/>
    </location>
</feature>
<evidence type="ECO:0000313" key="16">
    <source>
        <dbReference type="Proteomes" id="UP000249571"/>
    </source>
</evidence>
<dbReference type="InterPro" id="IPR036188">
    <property type="entry name" value="FAD/NAD-bd_sf"/>
</dbReference>
<sequence length="612" mass="67842">MEFSKETRRLALQKMQERDLDLLIIGGGITGAGVALQAAASGLDTGLIEMQDFAEGTSSRSTKLVHGGLRYLKQFDVEVVSDTVSERAVVQQIAPHIPKPDPMLLPVYDEPGSTFSMFRLKVAMDLYDLLAGVSNTPAANKVLTKEEVLKREPDLKQEGLLGGGVYLDFRNNDARLVIENIKRANRDGALIASHVKAEDFLLDDKGQIIGVKARDLLTDQEIIIKAKLVINTTGPWSDEIRQFSHKGQPIHQMRPTKGVHLVVDRQKLPVSQPVYVDTGLNDGRMVFVLPREEKTYFGTTDTDYNGDLQHPQVTQEDVDYLLGIVNNRFPNANLTINDIESSWAGLRPLLSGNSASDYNGGNSGKLSDDSFDHLIDTVKAYINHEDSREAVEKAIKQVETSTSEKELDPSAVSRGSSFERDENGLFTLAGGKITDYRKMAEGALKVIIQVLKEDFGKSFKLINSTTYPVSGGEINPANVDSELEAYAQLGTLSGLSMDDARYLANLYGSNAPKVFALTRQLKAAEGLSLAETLSLHYAMDYEMALKPTDYFLRRTNHLLFMRDSLDALIVPVIEEMAKHFDWSTDEKVKQEEELRRLIAENDLSALKGQQED</sequence>
<dbReference type="EMBL" id="LS483361">
    <property type="protein sequence ID" value="SQF67546.1"/>
    <property type="molecule type" value="Genomic_DNA"/>
</dbReference>
<keyword evidence="5" id="KW-0285">Flavoprotein</keyword>
<keyword evidence="8 15" id="KW-0560">Oxidoreductase</keyword>
<evidence type="ECO:0000259" key="14">
    <source>
        <dbReference type="Pfam" id="PF16901"/>
    </source>
</evidence>
<keyword evidence="12" id="KW-1133">Transmembrane helix</keyword>
<evidence type="ECO:0000259" key="13">
    <source>
        <dbReference type="Pfam" id="PF01266"/>
    </source>
</evidence>
<evidence type="ECO:0000256" key="5">
    <source>
        <dbReference type="ARBA" id="ARBA00022630"/>
    </source>
</evidence>